<dbReference type="PANTHER" id="PTHR10015">
    <property type="entry name" value="HEAT SHOCK TRANSCRIPTION FACTOR"/>
    <property type="match status" value="1"/>
</dbReference>
<accession>A0A9N8EFS7</accession>
<keyword evidence="3" id="KW-0539">Nucleus</keyword>
<evidence type="ECO:0000256" key="3">
    <source>
        <dbReference type="ARBA" id="ARBA00023242"/>
    </source>
</evidence>
<feature type="region of interest" description="Disordered" evidence="5">
    <location>
        <begin position="349"/>
        <end position="380"/>
    </location>
</feature>
<keyword evidence="2" id="KW-0238">DNA-binding</keyword>
<dbReference type="GO" id="GO:0043565">
    <property type="term" value="F:sequence-specific DNA binding"/>
    <property type="evidence" value="ECO:0007669"/>
    <property type="project" value="InterPro"/>
</dbReference>
<dbReference type="InterPro" id="IPR000232">
    <property type="entry name" value="HSF_DNA-bd"/>
</dbReference>
<comment type="subcellular location">
    <subcellularLocation>
        <location evidence="1">Nucleus</location>
    </subcellularLocation>
</comment>
<evidence type="ECO:0000313" key="8">
    <source>
        <dbReference type="Proteomes" id="UP001153069"/>
    </source>
</evidence>
<comment type="caution">
    <text evidence="7">The sequence shown here is derived from an EMBL/GenBank/DDBJ whole genome shotgun (WGS) entry which is preliminary data.</text>
</comment>
<dbReference type="Pfam" id="PF00447">
    <property type="entry name" value="HSF_DNA-bind"/>
    <property type="match status" value="1"/>
</dbReference>
<feature type="region of interest" description="Disordered" evidence="5">
    <location>
        <begin position="211"/>
        <end position="230"/>
    </location>
</feature>
<dbReference type="GO" id="GO:0005634">
    <property type="term" value="C:nucleus"/>
    <property type="evidence" value="ECO:0007669"/>
    <property type="project" value="UniProtKB-SubCell"/>
</dbReference>
<protein>
    <submittedName>
        <fullName evidence="7">Stress transcription factor A</fullName>
    </submittedName>
</protein>
<evidence type="ECO:0000259" key="6">
    <source>
        <dbReference type="SMART" id="SM00415"/>
    </source>
</evidence>
<evidence type="ECO:0000256" key="5">
    <source>
        <dbReference type="SAM" id="MobiDB-lite"/>
    </source>
</evidence>
<evidence type="ECO:0000256" key="2">
    <source>
        <dbReference type="ARBA" id="ARBA00023125"/>
    </source>
</evidence>
<dbReference type="SMART" id="SM00415">
    <property type="entry name" value="HSF"/>
    <property type="match status" value="1"/>
</dbReference>
<dbReference type="GO" id="GO:0003700">
    <property type="term" value="F:DNA-binding transcription factor activity"/>
    <property type="evidence" value="ECO:0007669"/>
    <property type="project" value="InterPro"/>
</dbReference>
<organism evidence="7 8">
    <name type="scientific">Seminavis robusta</name>
    <dbReference type="NCBI Taxonomy" id="568900"/>
    <lineage>
        <taxon>Eukaryota</taxon>
        <taxon>Sar</taxon>
        <taxon>Stramenopiles</taxon>
        <taxon>Ochrophyta</taxon>
        <taxon>Bacillariophyta</taxon>
        <taxon>Bacillariophyceae</taxon>
        <taxon>Bacillariophycidae</taxon>
        <taxon>Naviculales</taxon>
        <taxon>Naviculaceae</taxon>
        <taxon>Seminavis</taxon>
    </lineage>
</organism>
<dbReference type="Gene3D" id="1.10.10.10">
    <property type="entry name" value="Winged helix-like DNA-binding domain superfamily/Winged helix DNA-binding domain"/>
    <property type="match status" value="1"/>
</dbReference>
<dbReference type="EMBL" id="CAICTM010001027">
    <property type="protein sequence ID" value="CAB9519600.1"/>
    <property type="molecule type" value="Genomic_DNA"/>
</dbReference>
<feature type="domain" description="HSF-type DNA-binding" evidence="6">
    <location>
        <begin position="118"/>
        <end position="211"/>
    </location>
</feature>
<dbReference type="AlphaFoldDB" id="A0A9N8EFS7"/>
<dbReference type="InterPro" id="IPR036390">
    <property type="entry name" value="WH_DNA-bd_sf"/>
</dbReference>
<keyword evidence="8" id="KW-1185">Reference proteome</keyword>
<dbReference type="Proteomes" id="UP001153069">
    <property type="component" value="Unassembled WGS sequence"/>
</dbReference>
<dbReference type="OrthoDB" id="60033at2759"/>
<dbReference type="SUPFAM" id="SSF46785">
    <property type="entry name" value="Winged helix' DNA-binding domain"/>
    <property type="match status" value="1"/>
</dbReference>
<evidence type="ECO:0000313" key="7">
    <source>
        <dbReference type="EMBL" id="CAB9519600.1"/>
    </source>
</evidence>
<gene>
    <name evidence="7" type="ORF">SEMRO_1029_G233310.1</name>
</gene>
<dbReference type="InterPro" id="IPR036388">
    <property type="entry name" value="WH-like_DNA-bd_sf"/>
</dbReference>
<evidence type="ECO:0000256" key="1">
    <source>
        <dbReference type="ARBA" id="ARBA00004123"/>
    </source>
</evidence>
<proteinExistence type="inferred from homology"/>
<comment type="similarity">
    <text evidence="4">Belongs to the HSF family.</text>
</comment>
<evidence type="ECO:0000256" key="4">
    <source>
        <dbReference type="RuleBase" id="RU004020"/>
    </source>
</evidence>
<sequence length="447" mass="47584">MGDDHGEATVVSNSSSRGSFVGLPGAGDVATNEWELTTVNKHTHHDAFNNTNNNQHQHSGQPYFTAESMAANVSQNSTPNLTSAMPSSFPATLIVSKNPLPILPSAGLAVPAAPANNTVPEFLYQLTKMLTGGHNEIIEWSNGRIEVHNPHKLESAVLQKYFRHSKFASFQRQLNYFGFRKLAGKGKMAPCSYVNEAATHDIGSLLLIKRKPTTNPREKNGRKSGGDKQFVKAGSIPPNTAQGMVHQVSSAPPNPVATVSYTNTVMKHEPLKAPAGSSQQAIAQAAVGRGIRHSIGYDSSATASAAAAVARVESSATATATTEGTSFFIPTGVQDSLSQLANNYQNSLAAESPYPDKAPSQPEAQPAQESSDSYNEPFPSLLSRNSSLIDLAMIPTMMEGDEEDGMPTVPGMSFVDFPQPEVDPSNATAYRAKLEATKDQAESQTMG</sequence>
<name>A0A9N8EFS7_9STRA</name>
<reference evidence="7" key="1">
    <citation type="submission" date="2020-06" db="EMBL/GenBank/DDBJ databases">
        <authorList>
            <consortium name="Plant Systems Biology data submission"/>
        </authorList>
    </citation>
    <scope>NUCLEOTIDE SEQUENCE</scope>
    <source>
        <strain evidence="7">D6</strain>
    </source>
</reference>
<dbReference type="PANTHER" id="PTHR10015:SF206">
    <property type="entry name" value="HSF-TYPE DNA-BINDING DOMAIN-CONTAINING PROTEIN"/>
    <property type="match status" value="1"/>
</dbReference>
<feature type="region of interest" description="Disordered" evidence="5">
    <location>
        <begin position="400"/>
        <end position="424"/>
    </location>
</feature>
<feature type="compositionally biased region" description="Basic and acidic residues" evidence="5">
    <location>
        <begin position="216"/>
        <end position="230"/>
    </location>
</feature>